<feature type="compositionally biased region" description="Polar residues" evidence="3">
    <location>
        <begin position="271"/>
        <end position="287"/>
    </location>
</feature>
<feature type="domain" description="LysM" evidence="5">
    <location>
        <begin position="31"/>
        <end position="78"/>
    </location>
</feature>
<dbReference type="InParanoid" id="A0A0D1C7T4"/>
<protein>
    <recommendedName>
        <fullName evidence="5">LysM domain-containing protein</fullName>
    </recommendedName>
</protein>
<dbReference type="GO" id="GO:0008061">
    <property type="term" value="F:chitin binding"/>
    <property type="evidence" value="ECO:0007669"/>
    <property type="project" value="UniProtKB-KW"/>
</dbReference>
<dbReference type="PROSITE" id="PS51782">
    <property type="entry name" value="LYSM"/>
    <property type="match status" value="2"/>
</dbReference>
<evidence type="ECO:0000256" key="4">
    <source>
        <dbReference type="SAM" id="SignalP"/>
    </source>
</evidence>
<feature type="region of interest" description="Disordered" evidence="3">
    <location>
        <begin position="271"/>
        <end position="316"/>
    </location>
</feature>
<reference evidence="6 7" key="1">
    <citation type="journal article" date="2006" name="Nature">
        <title>Insights from the genome of the biotrophic fungal plant pathogen Ustilago maydis.</title>
        <authorList>
            <person name="Kamper J."/>
            <person name="Kahmann R."/>
            <person name="Bolker M."/>
            <person name="Ma L.J."/>
            <person name="Brefort T."/>
            <person name="Saville B.J."/>
            <person name="Banuett F."/>
            <person name="Kronstad J.W."/>
            <person name="Gold S.E."/>
            <person name="Muller O."/>
            <person name="Perlin M.H."/>
            <person name="Wosten H.A."/>
            <person name="de Vries R."/>
            <person name="Ruiz-Herrera J."/>
            <person name="Reynaga-Pena C.G."/>
            <person name="Snetselaar K."/>
            <person name="McCann M."/>
            <person name="Perez-Martin J."/>
            <person name="Feldbrugge M."/>
            <person name="Basse C.W."/>
            <person name="Steinberg G."/>
            <person name="Ibeas J.I."/>
            <person name="Holloman W."/>
            <person name="Guzman P."/>
            <person name="Farman M."/>
            <person name="Stajich J.E."/>
            <person name="Sentandreu R."/>
            <person name="Gonzalez-Prieto J.M."/>
            <person name="Kennell J.C."/>
            <person name="Molina L."/>
            <person name="Schirawski J."/>
            <person name="Mendoza-Mendoza A."/>
            <person name="Greilinger D."/>
            <person name="Munch K."/>
            <person name="Rossel N."/>
            <person name="Scherer M."/>
            <person name="Vranes M."/>
            <person name="Ladendorf O."/>
            <person name="Vincon V."/>
            <person name="Fuchs U."/>
            <person name="Sandrock B."/>
            <person name="Meng S."/>
            <person name="Ho E.C."/>
            <person name="Cahill M.J."/>
            <person name="Boyce K.J."/>
            <person name="Klose J."/>
            <person name="Klosterman S.J."/>
            <person name="Deelstra H.J."/>
            <person name="Ortiz-Castellanos L."/>
            <person name="Li W."/>
            <person name="Sanchez-Alonso P."/>
            <person name="Schreier P.H."/>
            <person name="Hauser-Hahn I."/>
            <person name="Vaupel M."/>
            <person name="Koopmann E."/>
            <person name="Friedrich G."/>
            <person name="Voss H."/>
            <person name="Schluter T."/>
            <person name="Margolis J."/>
            <person name="Platt D."/>
            <person name="Swimmer C."/>
            <person name="Gnirke A."/>
            <person name="Chen F."/>
            <person name="Vysotskaia V."/>
            <person name="Mannhaupt G."/>
            <person name="Guldener U."/>
            <person name="Munsterkotter M."/>
            <person name="Haase D."/>
            <person name="Oesterheld M."/>
            <person name="Mewes H.W."/>
            <person name="Mauceli E.W."/>
            <person name="DeCaprio D."/>
            <person name="Wade C.M."/>
            <person name="Butler J."/>
            <person name="Young S."/>
            <person name="Jaffe D.B."/>
            <person name="Calvo S."/>
            <person name="Nusbaum C."/>
            <person name="Galagan J."/>
            <person name="Birren B.W."/>
        </authorList>
    </citation>
    <scope>NUCLEOTIDE SEQUENCE [LARGE SCALE GENOMIC DNA]</scope>
    <source>
        <strain evidence="7">DSM 14603 / FGSC 9021 / UM521</strain>
    </source>
</reference>
<proteinExistence type="predicted"/>
<dbReference type="Proteomes" id="UP000000561">
    <property type="component" value="Chromosome 5"/>
</dbReference>
<dbReference type="PANTHER" id="PTHR34997">
    <property type="entry name" value="AM15"/>
    <property type="match status" value="1"/>
</dbReference>
<dbReference type="GeneID" id="23567345"/>
<sequence>MRALSVLLSAVTLLPLLTRAAFHSNNTACTRHYTVQPGDTCDKIGQKTLTSTYQILAFNLLDAGADCYTLEIGSRLCLGRYGNDCQFVHQCSEQDTCESIANAYSITTEHLQSNNPSLDCDVVYQGLMLCVSAGSIRPPADSSINATDVKAAREKARQMWLTKQIANDHFSAPHSTKATKQIANDHFSAPHSTKATKHSSHPSHADKHHQHAPTAKSNHKSSAHNADSLPQAVVEKSPSPKQRWPPRESHQAPSSSSAQDLEVLVIDNLYNSAPLGSNHTPNHQDQQPPLAGTHPTSHRRHRSLSSRSYHQRSHTP</sequence>
<dbReference type="eggNOG" id="ENOG502S7VN">
    <property type="taxonomic scope" value="Eukaryota"/>
</dbReference>
<dbReference type="AlphaFoldDB" id="A0A0D1C7T4"/>
<dbReference type="InterPro" id="IPR052210">
    <property type="entry name" value="LysM1-like"/>
</dbReference>
<evidence type="ECO:0000313" key="6">
    <source>
        <dbReference type="EMBL" id="KIS69552.1"/>
    </source>
</evidence>
<dbReference type="STRING" id="237631.A0A0D1C7T4"/>
<dbReference type="EMBL" id="CM003144">
    <property type="protein sequence ID" value="KIS69552.1"/>
    <property type="molecule type" value="Genomic_DNA"/>
</dbReference>
<dbReference type="SMART" id="SM00257">
    <property type="entry name" value="LysM"/>
    <property type="match status" value="2"/>
</dbReference>
<evidence type="ECO:0000313" key="7">
    <source>
        <dbReference type="Proteomes" id="UP000000561"/>
    </source>
</evidence>
<keyword evidence="7" id="KW-1185">Reference proteome</keyword>
<evidence type="ECO:0000256" key="2">
    <source>
        <dbReference type="ARBA" id="ARBA00023026"/>
    </source>
</evidence>
<feature type="domain" description="LysM" evidence="5">
    <location>
        <begin position="87"/>
        <end position="131"/>
    </location>
</feature>
<dbReference type="VEuPathDB" id="FungiDB:UMAG_11464"/>
<keyword evidence="1" id="KW-0147">Chitin-binding</keyword>
<feature type="compositionally biased region" description="Basic residues" evidence="3">
    <location>
        <begin position="296"/>
        <end position="316"/>
    </location>
</feature>
<accession>A0A0D1C7T4</accession>
<feature type="signal peptide" evidence="4">
    <location>
        <begin position="1"/>
        <end position="20"/>
    </location>
</feature>
<dbReference type="Pfam" id="PF01476">
    <property type="entry name" value="LysM"/>
    <property type="match status" value="2"/>
</dbReference>
<dbReference type="KEGG" id="uma:UMAG_11464"/>
<feature type="region of interest" description="Disordered" evidence="3">
    <location>
        <begin position="189"/>
        <end position="258"/>
    </location>
</feature>
<dbReference type="PANTHER" id="PTHR34997:SF1">
    <property type="entry name" value="PEPTIDOGLYCAN-BINDING LYSIN DOMAIN"/>
    <property type="match status" value="1"/>
</dbReference>
<dbReference type="SUPFAM" id="SSF54106">
    <property type="entry name" value="LysM domain"/>
    <property type="match status" value="2"/>
</dbReference>
<dbReference type="CDD" id="cd00118">
    <property type="entry name" value="LysM"/>
    <property type="match status" value="2"/>
</dbReference>
<dbReference type="InterPro" id="IPR018392">
    <property type="entry name" value="LysM"/>
</dbReference>
<dbReference type="Gene3D" id="3.10.350.10">
    <property type="entry name" value="LysM domain"/>
    <property type="match status" value="2"/>
</dbReference>
<name>A0A0D1C7T4_MYCMD</name>
<dbReference type="RefSeq" id="XP_011388866.1">
    <property type="nucleotide sequence ID" value="XM_011390564.1"/>
</dbReference>
<feature type="chain" id="PRO_5002228423" description="LysM domain-containing protein" evidence="4">
    <location>
        <begin position="21"/>
        <end position="316"/>
    </location>
</feature>
<keyword evidence="4" id="KW-0732">Signal</keyword>
<dbReference type="OrthoDB" id="5985073at2759"/>
<gene>
    <name evidence="6" type="ORF">UMAG_11464</name>
</gene>
<organism evidence="6 7">
    <name type="scientific">Mycosarcoma maydis</name>
    <name type="common">Corn smut fungus</name>
    <name type="synonym">Ustilago maydis</name>
    <dbReference type="NCBI Taxonomy" id="5270"/>
    <lineage>
        <taxon>Eukaryota</taxon>
        <taxon>Fungi</taxon>
        <taxon>Dikarya</taxon>
        <taxon>Basidiomycota</taxon>
        <taxon>Ustilaginomycotina</taxon>
        <taxon>Ustilaginomycetes</taxon>
        <taxon>Ustilaginales</taxon>
        <taxon>Ustilaginaceae</taxon>
        <taxon>Mycosarcoma</taxon>
    </lineage>
</organism>
<evidence type="ECO:0000256" key="3">
    <source>
        <dbReference type="SAM" id="MobiDB-lite"/>
    </source>
</evidence>
<dbReference type="InterPro" id="IPR036779">
    <property type="entry name" value="LysM_dom_sf"/>
</dbReference>
<evidence type="ECO:0000259" key="5">
    <source>
        <dbReference type="PROSITE" id="PS51782"/>
    </source>
</evidence>
<evidence type="ECO:0000256" key="1">
    <source>
        <dbReference type="ARBA" id="ARBA00022669"/>
    </source>
</evidence>
<feature type="compositionally biased region" description="Basic residues" evidence="3">
    <location>
        <begin position="194"/>
        <end position="222"/>
    </location>
</feature>
<keyword evidence="2" id="KW-0843">Virulence</keyword>